<keyword evidence="3" id="KW-1185">Reference proteome</keyword>
<dbReference type="PROSITE" id="PS50995">
    <property type="entry name" value="HTH_MARR_2"/>
    <property type="match status" value="1"/>
</dbReference>
<evidence type="ECO:0000259" key="1">
    <source>
        <dbReference type="PROSITE" id="PS50995"/>
    </source>
</evidence>
<organism evidence="2 3">
    <name type="scientific">Microbacterium murale</name>
    <dbReference type="NCBI Taxonomy" id="1081040"/>
    <lineage>
        <taxon>Bacteria</taxon>
        <taxon>Bacillati</taxon>
        <taxon>Actinomycetota</taxon>
        <taxon>Actinomycetes</taxon>
        <taxon>Micrococcales</taxon>
        <taxon>Microbacteriaceae</taxon>
        <taxon>Microbacterium</taxon>
    </lineage>
</organism>
<reference evidence="2 3" key="1">
    <citation type="submission" date="2023-07" db="EMBL/GenBank/DDBJ databases">
        <title>Comparative genomics of wheat-associated soil bacteria to identify genetic determinants of phenazine resistance.</title>
        <authorList>
            <person name="Mouncey N."/>
        </authorList>
    </citation>
    <scope>NUCLEOTIDE SEQUENCE [LARGE SCALE GENOMIC DNA]</scope>
    <source>
        <strain evidence="2 3">W2I7</strain>
    </source>
</reference>
<protein>
    <submittedName>
        <fullName evidence="2">DNA-binding MarR family transcriptional regulator</fullName>
    </submittedName>
</protein>
<evidence type="ECO:0000313" key="3">
    <source>
        <dbReference type="Proteomes" id="UP001239085"/>
    </source>
</evidence>
<feature type="domain" description="HTH marR-type" evidence="1">
    <location>
        <begin position="4"/>
        <end position="139"/>
    </location>
</feature>
<dbReference type="PANTHER" id="PTHR33164">
    <property type="entry name" value="TRANSCRIPTIONAL REGULATOR, MARR FAMILY"/>
    <property type="match status" value="1"/>
</dbReference>
<dbReference type="PANTHER" id="PTHR33164:SF43">
    <property type="entry name" value="HTH-TYPE TRANSCRIPTIONAL REPRESSOR YETL"/>
    <property type="match status" value="1"/>
</dbReference>
<dbReference type="GO" id="GO:0003677">
    <property type="term" value="F:DNA binding"/>
    <property type="evidence" value="ECO:0007669"/>
    <property type="project" value="UniProtKB-KW"/>
</dbReference>
<dbReference type="InterPro" id="IPR036390">
    <property type="entry name" value="WH_DNA-bd_sf"/>
</dbReference>
<accession>A0ABU0P8H5</accession>
<dbReference type="Gene3D" id="1.10.10.10">
    <property type="entry name" value="Winged helix-like DNA-binding domain superfamily/Winged helix DNA-binding domain"/>
    <property type="match status" value="1"/>
</dbReference>
<gene>
    <name evidence="2" type="ORF">QFZ46_001417</name>
</gene>
<dbReference type="Proteomes" id="UP001239085">
    <property type="component" value="Unassembled WGS sequence"/>
</dbReference>
<sequence length="151" mass="16978">MSENLNLIYVIKQLESGLRRPFMATVRSHGMSAAQYTALSVLDRLPGITSSELARRSLVRAQSMAQTLAPLIEEGLVRREADPEHARQILLFITRDGRERMRAVRVDVQAIEDRLTSEMSDVQAVQLESLLRLARHGLAAAEGQRRTRDLS</sequence>
<dbReference type="InterPro" id="IPR039422">
    <property type="entry name" value="MarR/SlyA-like"/>
</dbReference>
<dbReference type="EMBL" id="JAUSXK010000001">
    <property type="protein sequence ID" value="MDQ0643257.1"/>
    <property type="molecule type" value="Genomic_DNA"/>
</dbReference>
<proteinExistence type="predicted"/>
<dbReference type="SUPFAM" id="SSF46785">
    <property type="entry name" value="Winged helix' DNA-binding domain"/>
    <property type="match status" value="1"/>
</dbReference>
<name>A0ABU0P8H5_9MICO</name>
<evidence type="ECO:0000313" key="2">
    <source>
        <dbReference type="EMBL" id="MDQ0643257.1"/>
    </source>
</evidence>
<dbReference type="InterPro" id="IPR000835">
    <property type="entry name" value="HTH_MarR-typ"/>
</dbReference>
<keyword evidence="2" id="KW-0238">DNA-binding</keyword>
<dbReference type="InterPro" id="IPR036388">
    <property type="entry name" value="WH-like_DNA-bd_sf"/>
</dbReference>
<dbReference type="Pfam" id="PF12802">
    <property type="entry name" value="MarR_2"/>
    <property type="match status" value="1"/>
</dbReference>
<dbReference type="SMART" id="SM00347">
    <property type="entry name" value="HTH_MARR"/>
    <property type="match status" value="1"/>
</dbReference>
<dbReference type="RefSeq" id="WP_307359849.1">
    <property type="nucleotide sequence ID" value="NZ_JAUSXK010000001.1"/>
</dbReference>
<comment type="caution">
    <text evidence="2">The sequence shown here is derived from an EMBL/GenBank/DDBJ whole genome shotgun (WGS) entry which is preliminary data.</text>
</comment>